<dbReference type="Proteomes" id="UP000321362">
    <property type="component" value="Chromosome"/>
</dbReference>
<evidence type="ECO:0000313" key="2">
    <source>
        <dbReference type="Proteomes" id="UP000321362"/>
    </source>
</evidence>
<name>A0A5B8W6P2_9SPHI</name>
<dbReference type="OrthoDB" id="798594at2"/>
<reference evidence="1 2" key="1">
    <citation type="journal article" date="2013" name="J. Microbiol.">
        <title>Mucilaginibacter ginsenosidivorax sp. nov., with ginsenoside converting activity isolated from sediment.</title>
        <authorList>
            <person name="Kim J.K."/>
            <person name="Choi T.E."/>
            <person name="Liu Q.M."/>
            <person name="Park H.Y."/>
            <person name="Yi T.H."/>
            <person name="Yoon M.H."/>
            <person name="Kim S.C."/>
            <person name="Im W.T."/>
        </authorList>
    </citation>
    <scope>NUCLEOTIDE SEQUENCE [LARGE SCALE GENOMIC DNA]</scope>
    <source>
        <strain evidence="1 2">KHI28</strain>
    </source>
</reference>
<accession>A0A5B8W6P2</accession>
<dbReference type="EMBL" id="CP042437">
    <property type="protein sequence ID" value="QEC78596.1"/>
    <property type="molecule type" value="Genomic_DNA"/>
</dbReference>
<gene>
    <name evidence="1" type="ORF">FSB76_22575</name>
</gene>
<sequence>MKIIDLDGKEVKVTDLSLAILQADDFRRYRVNKPTEYQLYLYKYWEDFYQKLVLLDTEIRQQK</sequence>
<dbReference type="RefSeq" id="WP_147057387.1">
    <property type="nucleotide sequence ID" value="NZ_CP042437.1"/>
</dbReference>
<evidence type="ECO:0000313" key="1">
    <source>
        <dbReference type="EMBL" id="QEC78596.1"/>
    </source>
</evidence>
<dbReference type="AlphaFoldDB" id="A0A5B8W6P2"/>
<organism evidence="1 2">
    <name type="scientific">Mucilaginibacter ginsenosidivorax</name>
    <dbReference type="NCBI Taxonomy" id="862126"/>
    <lineage>
        <taxon>Bacteria</taxon>
        <taxon>Pseudomonadati</taxon>
        <taxon>Bacteroidota</taxon>
        <taxon>Sphingobacteriia</taxon>
        <taxon>Sphingobacteriales</taxon>
        <taxon>Sphingobacteriaceae</taxon>
        <taxon>Mucilaginibacter</taxon>
    </lineage>
</organism>
<proteinExistence type="predicted"/>
<dbReference type="KEGG" id="mgk:FSB76_22575"/>
<keyword evidence="2" id="KW-1185">Reference proteome</keyword>
<protein>
    <submittedName>
        <fullName evidence="1">Uncharacterized protein</fullName>
    </submittedName>
</protein>